<evidence type="ECO:0000256" key="1">
    <source>
        <dbReference type="ARBA" id="ARBA00004442"/>
    </source>
</evidence>
<feature type="domain" description="SusD-like N-terminal" evidence="8">
    <location>
        <begin position="97"/>
        <end position="225"/>
    </location>
</feature>
<dbReference type="PROSITE" id="PS51257">
    <property type="entry name" value="PROKAR_LIPOPROTEIN"/>
    <property type="match status" value="1"/>
</dbReference>
<keyword evidence="10" id="KW-1185">Reference proteome</keyword>
<evidence type="ECO:0000256" key="6">
    <source>
        <dbReference type="SAM" id="SignalP"/>
    </source>
</evidence>
<reference evidence="9" key="1">
    <citation type="submission" date="2022-01" db="EMBL/GenBank/DDBJ databases">
        <title>Genome sequencing of Zunongwangia sp. M21534 genome.</title>
        <authorList>
            <person name="Chen Y."/>
            <person name="Dong C."/>
            <person name="Shao Z."/>
        </authorList>
    </citation>
    <scope>NUCLEOTIDE SEQUENCE</scope>
    <source>
        <strain evidence="9">MCCC M21534</strain>
    </source>
</reference>
<keyword evidence="4" id="KW-0472">Membrane</keyword>
<evidence type="ECO:0000256" key="3">
    <source>
        <dbReference type="ARBA" id="ARBA00022729"/>
    </source>
</evidence>
<accession>A0A9X1ZSJ1</accession>
<dbReference type="Pfam" id="PF14322">
    <property type="entry name" value="SusD-like_3"/>
    <property type="match status" value="1"/>
</dbReference>
<keyword evidence="3 6" id="KW-0732">Signal</keyword>
<evidence type="ECO:0000256" key="2">
    <source>
        <dbReference type="ARBA" id="ARBA00006275"/>
    </source>
</evidence>
<protein>
    <submittedName>
        <fullName evidence="9">RagB/SusD family nutrient uptake outer membrane protein</fullName>
    </submittedName>
</protein>
<dbReference type="InterPro" id="IPR033985">
    <property type="entry name" value="SusD-like_N"/>
</dbReference>
<comment type="similarity">
    <text evidence="2">Belongs to the SusD family.</text>
</comment>
<evidence type="ECO:0000256" key="4">
    <source>
        <dbReference type="ARBA" id="ARBA00023136"/>
    </source>
</evidence>
<feature type="signal peptide" evidence="6">
    <location>
        <begin position="1"/>
        <end position="24"/>
    </location>
</feature>
<feature type="chain" id="PRO_5040884933" evidence="6">
    <location>
        <begin position="25"/>
        <end position="558"/>
    </location>
</feature>
<dbReference type="Gene3D" id="1.25.40.390">
    <property type="match status" value="1"/>
</dbReference>
<evidence type="ECO:0000313" key="10">
    <source>
        <dbReference type="Proteomes" id="UP001139521"/>
    </source>
</evidence>
<dbReference type="RefSeq" id="WP_249600658.1">
    <property type="nucleotide sequence ID" value="NZ_JAKHSK010000005.1"/>
</dbReference>
<evidence type="ECO:0000259" key="7">
    <source>
        <dbReference type="Pfam" id="PF07980"/>
    </source>
</evidence>
<dbReference type="SUPFAM" id="SSF48452">
    <property type="entry name" value="TPR-like"/>
    <property type="match status" value="1"/>
</dbReference>
<dbReference type="InterPro" id="IPR011990">
    <property type="entry name" value="TPR-like_helical_dom_sf"/>
</dbReference>
<dbReference type="Pfam" id="PF07980">
    <property type="entry name" value="SusD_RagB"/>
    <property type="match status" value="1"/>
</dbReference>
<dbReference type="EMBL" id="JAKHSK010000005">
    <property type="protein sequence ID" value="MCL6217678.1"/>
    <property type="molecule type" value="Genomic_DNA"/>
</dbReference>
<comment type="subcellular location">
    <subcellularLocation>
        <location evidence="1">Cell outer membrane</location>
    </subcellularLocation>
</comment>
<dbReference type="GO" id="GO:0009279">
    <property type="term" value="C:cell outer membrane"/>
    <property type="evidence" value="ECO:0007669"/>
    <property type="project" value="UniProtKB-SubCell"/>
</dbReference>
<evidence type="ECO:0000259" key="8">
    <source>
        <dbReference type="Pfam" id="PF14322"/>
    </source>
</evidence>
<evidence type="ECO:0000313" key="9">
    <source>
        <dbReference type="EMBL" id="MCL6217678.1"/>
    </source>
</evidence>
<keyword evidence="5" id="KW-0998">Cell outer membrane</keyword>
<name>A0A9X1ZSJ1_9FLAO</name>
<evidence type="ECO:0000256" key="5">
    <source>
        <dbReference type="ARBA" id="ARBA00023237"/>
    </source>
</evidence>
<proteinExistence type="inferred from homology"/>
<organism evidence="9 10">
    <name type="scientific">Zunongwangia pacifica</name>
    <dbReference type="NCBI Taxonomy" id="2911062"/>
    <lineage>
        <taxon>Bacteria</taxon>
        <taxon>Pseudomonadati</taxon>
        <taxon>Bacteroidota</taxon>
        <taxon>Flavobacteriia</taxon>
        <taxon>Flavobacteriales</taxon>
        <taxon>Flavobacteriaceae</taxon>
        <taxon>Zunongwangia</taxon>
    </lineage>
</organism>
<feature type="domain" description="RagB/SusD" evidence="7">
    <location>
        <begin position="407"/>
        <end position="558"/>
    </location>
</feature>
<dbReference type="InterPro" id="IPR012944">
    <property type="entry name" value="SusD_RagB_dom"/>
</dbReference>
<comment type="caution">
    <text evidence="9">The sequence shown here is derived from an EMBL/GenBank/DDBJ whole genome shotgun (WGS) entry which is preliminary data.</text>
</comment>
<gene>
    <name evidence="9" type="ORF">L1967_05150</name>
</gene>
<dbReference type="AlphaFoldDB" id="A0A9X1ZSJ1"/>
<sequence>MKKYLNHKLLLGFLSLLGLSLVSCNEDLEEVPLDFIAATNAFQSPEDIETGIVGLYSLSRDWYSNDSKQSFTYVALGTDEAYFGEDPGGGTLSNWDTDVNPTSDLPVRFWTQAFDLVYQANTVLAGIEKVEFSDESLQNKYIGEARFFRAFAYRILVYMYGDVPLVTQPVTSPKIDFERTPKEEIFTLMEEDLDFAAKNLPTRGNEDQPGRLTQGAAYHLLSETFLGQEKYEEAVKAASHVIQDYGYALMTERFGNQNNYFGGENAYYDLFTMNNHNLDSNTEAIWVIQNDPNIVGGGQYSGERAFGPAYYRMGNTPDGYPALLGDVYNGSYSGYYNALSRPVAWVRPTNYVAYHIWREDWDDGRNTEANIKRHFYFDNPASAFHEMEIDWDLYEERSSPLKDTAQYIYPYFMKVAAPYEHFKDLARGGGGYNHKDLYAFRLAETYLLRAEAYLGLGDYTNAANDINTVRARSNATPVEPAEVDLDYILAERARELYTEEWRMITLMRLGNLVERVRKYNDNPQNPGLGIEDHQNLFPIPQSEIDLNTENSLEQNPGY</sequence>
<dbReference type="Proteomes" id="UP001139521">
    <property type="component" value="Unassembled WGS sequence"/>
</dbReference>